<protein>
    <recommendedName>
        <fullName evidence="7">Zn(2)-C6 fungal-type domain-containing protein</fullName>
    </recommendedName>
</protein>
<dbReference type="FunCoup" id="G3AQZ8">
    <property type="interactions" value="529"/>
</dbReference>
<feature type="compositionally biased region" description="Polar residues" evidence="6">
    <location>
        <begin position="920"/>
        <end position="931"/>
    </location>
</feature>
<dbReference type="GeneID" id="18870283"/>
<dbReference type="GO" id="GO:0000978">
    <property type="term" value="F:RNA polymerase II cis-regulatory region sequence-specific DNA binding"/>
    <property type="evidence" value="ECO:0007669"/>
    <property type="project" value="TreeGrafter"/>
</dbReference>
<dbReference type="HOGENOM" id="CLU_005934_0_0_1"/>
<feature type="domain" description="Zn(2)-C6 fungal-type" evidence="7">
    <location>
        <begin position="16"/>
        <end position="47"/>
    </location>
</feature>
<dbReference type="Gene3D" id="4.10.240.10">
    <property type="entry name" value="Zn(2)-C6 fungal-type DNA-binding domain"/>
    <property type="match status" value="1"/>
</dbReference>
<dbReference type="AlphaFoldDB" id="G3AQZ8"/>
<dbReference type="InterPro" id="IPR036864">
    <property type="entry name" value="Zn2-C6_fun-type_DNA-bd_sf"/>
</dbReference>
<dbReference type="RefSeq" id="XP_007376437.1">
    <property type="nucleotide sequence ID" value="XM_007376375.1"/>
</dbReference>
<sequence length="1053" mass="120647">MEEERVIKKRNRPSLVCSVCKTKKIKCDRGKPCTQCIKNGTEAECTYDERLSTSRPRKRKRPDASHVSSNESVSSEPNTSKDVCVLIPKHELEQLQLSIKRYETSFGVGESSQSISTIHTNNTNGASNPSSHPSSVPSSAASDDNDDEVVYNRTMSSYPRAIFSHHDEHLPGYIPLENVMYDKFEAFEPELSVTNRMKLAELPKDEHYMVGINPYSSPDDAIDLDKSQARGRYFSSLSWLYITKNSQTLSLLRSYAANQKKQIKGTTAVPEPCPVRKYMVPADDKIKSTLNLDNSQQQRFQQKVKETDDDDEILPYDVKQSMHMCNADLSNVNVPSFTLGLTILGSPRDREMNLLQQIEAAMPTKRVIYLLTTRFFKYLYPFMPYIDEFDFRQQTSKILGAESQTDVKPTVNIEKKLDIAHIGLLFIVLRLSYLSLFYNRSFHNEQILKKEELTPDEMEKKTLLLNPINIHSVEIARECLQHFQRLGNVTFPVLQGSLYLRLYHSFAPEEGDGLDGSESQISGSILLSMCYSLGLNREPDKYQSHLNERTKNLYRKIWFYVVAAEYSNAYLYGGPLFAREECFDTKRPFFTPGNSNIRDIELEKSCHSVFAFGTAMIKGPINDIIKSYLNIGKPIKVMELTNHLNHSEQGVVKIMGRVGDYVNVLESKDQTYHTNKIMKLNIRLRLNLFFVVNYCILFNYYESKNARLGYFYLKKLMAVLFEETLPYLLPLIVKTNELFGEGADIYINPTIIQAINRIFDIALVSLVRTNFSLYTMSGNPDHRSRLKHDLGYRDMFMASHRFIVSMEKSCRICLAALSILSSRYYFAWGLVKSKNYFLKLATSPEFYKDNADCGLDFYEPNAEEIHELAYIVDSSMENIEDLVNNYCSDLDLPSLFKRSENSAPPQPEPPRPEPMHRPESNVSQLSDFSTSGFNTPDSSHGLFFSGFEDLKFDNSNEIDSVWLQMLSSKNDQSDIPNAMFSNPFPNKYSENVADYVEPVVPAQSQTSAEPQANLLSYNELNPHRIFENFVSREDGNDMYMDFFNDLPLDQVFQ</sequence>
<dbReference type="Pfam" id="PF04082">
    <property type="entry name" value="Fungal_trans"/>
    <property type="match status" value="1"/>
</dbReference>
<dbReference type="KEGG" id="spaa:SPAPADRAFT_140259"/>
<evidence type="ECO:0000259" key="7">
    <source>
        <dbReference type="PROSITE" id="PS50048"/>
    </source>
</evidence>
<dbReference type="InterPro" id="IPR001138">
    <property type="entry name" value="Zn2Cys6_DnaBD"/>
</dbReference>
<dbReference type="InterPro" id="IPR007219">
    <property type="entry name" value="XnlR_reg_dom"/>
</dbReference>
<feature type="compositionally biased region" description="Low complexity" evidence="6">
    <location>
        <begin position="124"/>
        <end position="142"/>
    </location>
</feature>
<evidence type="ECO:0000256" key="3">
    <source>
        <dbReference type="ARBA" id="ARBA00023125"/>
    </source>
</evidence>
<proteinExistence type="predicted"/>
<dbReference type="GO" id="GO:0045944">
    <property type="term" value="P:positive regulation of transcription by RNA polymerase II"/>
    <property type="evidence" value="ECO:0007669"/>
    <property type="project" value="TreeGrafter"/>
</dbReference>
<accession>G3AQZ8</accession>
<keyword evidence="4" id="KW-0804">Transcription</keyword>
<dbReference type="SUPFAM" id="SSF57701">
    <property type="entry name" value="Zn2/Cys6 DNA-binding domain"/>
    <property type="match status" value="1"/>
</dbReference>
<keyword evidence="3" id="KW-0238">DNA-binding</keyword>
<feature type="region of interest" description="Disordered" evidence="6">
    <location>
        <begin position="47"/>
        <end position="80"/>
    </location>
</feature>
<dbReference type="OMA" id="RYYFAWG"/>
<dbReference type="SMART" id="SM00066">
    <property type="entry name" value="GAL4"/>
    <property type="match status" value="1"/>
</dbReference>
<dbReference type="OrthoDB" id="4159781at2759"/>
<feature type="compositionally biased region" description="Low complexity" evidence="6">
    <location>
        <begin position="65"/>
        <end position="80"/>
    </location>
</feature>
<feature type="region of interest" description="Disordered" evidence="6">
    <location>
        <begin position="898"/>
        <end position="931"/>
    </location>
</feature>
<gene>
    <name evidence="8" type="ORF">SPAPADRAFT_140259</name>
</gene>
<dbReference type="CDD" id="cd12148">
    <property type="entry name" value="fungal_TF_MHR"/>
    <property type="match status" value="1"/>
</dbReference>
<feature type="compositionally biased region" description="Polar residues" evidence="6">
    <location>
        <begin position="113"/>
        <end position="123"/>
    </location>
</feature>
<dbReference type="EMBL" id="GL996503">
    <property type="protein sequence ID" value="EGW31659.1"/>
    <property type="molecule type" value="Genomic_DNA"/>
</dbReference>
<dbReference type="GO" id="GO:0005634">
    <property type="term" value="C:nucleus"/>
    <property type="evidence" value="ECO:0007669"/>
    <property type="project" value="TreeGrafter"/>
</dbReference>
<dbReference type="Pfam" id="PF00172">
    <property type="entry name" value="Zn_clus"/>
    <property type="match status" value="1"/>
</dbReference>
<evidence type="ECO:0000256" key="2">
    <source>
        <dbReference type="ARBA" id="ARBA00023015"/>
    </source>
</evidence>
<evidence type="ECO:0000313" key="9">
    <source>
        <dbReference type="Proteomes" id="UP000000709"/>
    </source>
</evidence>
<dbReference type="GO" id="GO:0000981">
    <property type="term" value="F:DNA-binding transcription factor activity, RNA polymerase II-specific"/>
    <property type="evidence" value="ECO:0007669"/>
    <property type="project" value="InterPro"/>
</dbReference>
<evidence type="ECO:0000256" key="4">
    <source>
        <dbReference type="ARBA" id="ARBA00023163"/>
    </source>
</evidence>
<evidence type="ECO:0000256" key="5">
    <source>
        <dbReference type="ARBA" id="ARBA00023242"/>
    </source>
</evidence>
<feature type="region of interest" description="Disordered" evidence="6">
    <location>
        <begin position="113"/>
        <end position="146"/>
    </location>
</feature>
<evidence type="ECO:0000256" key="1">
    <source>
        <dbReference type="ARBA" id="ARBA00022723"/>
    </source>
</evidence>
<reference evidence="8 9" key="1">
    <citation type="journal article" date="2011" name="Proc. Natl. Acad. Sci. U.S.A.">
        <title>Comparative genomics of xylose-fermenting fungi for enhanced biofuel production.</title>
        <authorList>
            <person name="Wohlbach D.J."/>
            <person name="Kuo A."/>
            <person name="Sato T.K."/>
            <person name="Potts K.M."/>
            <person name="Salamov A.A."/>
            <person name="LaButti K.M."/>
            <person name="Sun H."/>
            <person name="Clum A."/>
            <person name="Pangilinan J.L."/>
            <person name="Lindquist E.A."/>
            <person name="Lucas S."/>
            <person name="Lapidus A."/>
            <person name="Jin M."/>
            <person name="Gunawan C."/>
            <person name="Balan V."/>
            <person name="Dale B.E."/>
            <person name="Jeffries T.W."/>
            <person name="Zinkel R."/>
            <person name="Barry K.W."/>
            <person name="Grigoriev I.V."/>
            <person name="Gasch A.P."/>
        </authorList>
    </citation>
    <scope>NUCLEOTIDE SEQUENCE [LARGE SCALE GENOMIC DNA]</scope>
    <source>
        <strain evidence="9">NRRL Y-27907 / 11-Y1</strain>
    </source>
</reference>
<dbReference type="eggNOG" id="ENOG502QRPQ">
    <property type="taxonomic scope" value="Eukaryota"/>
</dbReference>
<name>G3AQZ8_SPAPN</name>
<dbReference type="InParanoid" id="G3AQZ8"/>
<evidence type="ECO:0000256" key="6">
    <source>
        <dbReference type="SAM" id="MobiDB-lite"/>
    </source>
</evidence>
<keyword evidence="9" id="KW-1185">Reference proteome</keyword>
<dbReference type="CDD" id="cd00067">
    <property type="entry name" value="GAL4"/>
    <property type="match status" value="1"/>
</dbReference>
<dbReference type="PROSITE" id="PS00463">
    <property type="entry name" value="ZN2_CY6_FUNGAL_1"/>
    <property type="match status" value="1"/>
</dbReference>
<feature type="compositionally biased region" description="Basic and acidic residues" evidence="6">
    <location>
        <begin position="910"/>
        <end position="919"/>
    </location>
</feature>
<dbReference type="InterPro" id="IPR050675">
    <property type="entry name" value="OAF3"/>
</dbReference>
<dbReference type="Proteomes" id="UP000000709">
    <property type="component" value="Unassembled WGS sequence"/>
</dbReference>
<keyword evidence="5" id="KW-0539">Nucleus</keyword>
<keyword evidence="1" id="KW-0479">Metal-binding</keyword>
<dbReference type="PANTHER" id="PTHR31069:SF12">
    <property type="entry name" value="TRANSCRIPTION FACTOR DOMAIN-CONTAINING PROTEIN"/>
    <property type="match status" value="1"/>
</dbReference>
<keyword evidence="2" id="KW-0805">Transcription regulation</keyword>
<dbReference type="PANTHER" id="PTHR31069">
    <property type="entry name" value="OLEATE-ACTIVATED TRANSCRIPTION FACTOR 1-RELATED"/>
    <property type="match status" value="1"/>
</dbReference>
<dbReference type="PROSITE" id="PS50048">
    <property type="entry name" value="ZN2_CY6_FUNGAL_2"/>
    <property type="match status" value="1"/>
</dbReference>
<dbReference type="GO" id="GO:0006351">
    <property type="term" value="P:DNA-templated transcription"/>
    <property type="evidence" value="ECO:0007669"/>
    <property type="project" value="InterPro"/>
</dbReference>
<dbReference type="GO" id="GO:0008270">
    <property type="term" value="F:zinc ion binding"/>
    <property type="evidence" value="ECO:0007669"/>
    <property type="project" value="InterPro"/>
</dbReference>
<evidence type="ECO:0000313" key="8">
    <source>
        <dbReference type="EMBL" id="EGW31659.1"/>
    </source>
</evidence>
<organism evidence="9">
    <name type="scientific">Spathaspora passalidarum (strain NRRL Y-27907 / 11-Y1)</name>
    <dbReference type="NCBI Taxonomy" id="619300"/>
    <lineage>
        <taxon>Eukaryota</taxon>
        <taxon>Fungi</taxon>
        <taxon>Dikarya</taxon>
        <taxon>Ascomycota</taxon>
        <taxon>Saccharomycotina</taxon>
        <taxon>Pichiomycetes</taxon>
        <taxon>Debaryomycetaceae</taxon>
        <taxon>Spathaspora</taxon>
    </lineage>
</organism>